<feature type="non-terminal residue" evidence="2">
    <location>
        <position position="189"/>
    </location>
</feature>
<feature type="transmembrane region" description="Helical" evidence="1">
    <location>
        <begin position="6"/>
        <end position="29"/>
    </location>
</feature>
<accession>A0ABT6S0J0</accession>
<keyword evidence="1" id="KW-0812">Transmembrane</keyword>
<organism evidence="2 3">
    <name type="scientific">Streptomyces solicavernae</name>
    <dbReference type="NCBI Taxonomy" id="3043614"/>
    <lineage>
        <taxon>Bacteria</taxon>
        <taxon>Bacillati</taxon>
        <taxon>Actinomycetota</taxon>
        <taxon>Actinomycetes</taxon>
        <taxon>Kitasatosporales</taxon>
        <taxon>Streptomycetaceae</taxon>
        <taxon>Streptomyces</taxon>
    </lineage>
</organism>
<sequence length="189" mass="21661">MDLDRVDVALLVSLGGGVGALCNMGIAALTYMRVKPNVRVIVEDHRMSPVAPEPRQERKYRIRIRLKNRGVVAIGVERIDVIPIHGLWWRWWDRKKRRESGQWFPDPKVIGPLSGLKHYANIRPSALRHEGQNPRYVYVKAWLTSGSKVRSAPVKDLSGLVVDIGPDVPEPEPEPSVRRWRRCLRLRGR</sequence>
<keyword evidence="1" id="KW-0472">Membrane</keyword>
<evidence type="ECO:0000313" key="2">
    <source>
        <dbReference type="EMBL" id="MDI3390212.1"/>
    </source>
</evidence>
<dbReference type="EMBL" id="JASCIR010000041">
    <property type="protein sequence ID" value="MDI3390212.1"/>
    <property type="molecule type" value="Genomic_DNA"/>
</dbReference>
<keyword evidence="1" id="KW-1133">Transmembrane helix</keyword>
<proteinExistence type="predicted"/>
<comment type="caution">
    <text evidence="2">The sequence shown here is derived from an EMBL/GenBank/DDBJ whole genome shotgun (WGS) entry which is preliminary data.</text>
</comment>
<evidence type="ECO:0000313" key="3">
    <source>
        <dbReference type="Proteomes" id="UP001224661"/>
    </source>
</evidence>
<protein>
    <submittedName>
        <fullName evidence="2">Uncharacterized protein</fullName>
    </submittedName>
</protein>
<dbReference type="Proteomes" id="UP001224661">
    <property type="component" value="Unassembled WGS sequence"/>
</dbReference>
<reference evidence="2 3" key="1">
    <citation type="submission" date="2023-05" db="EMBL/GenBank/DDBJ databases">
        <title>Draft genome sequence of Streptomyces sp. B-S-A8 isolated from a cave soil in Thailand.</title>
        <authorList>
            <person name="Chamroensaksri N."/>
            <person name="Muangham S."/>
        </authorList>
    </citation>
    <scope>NUCLEOTIDE SEQUENCE [LARGE SCALE GENOMIC DNA]</scope>
    <source>
        <strain evidence="2 3">B-S-A8</strain>
    </source>
</reference>
<gene>
    <name evidence="2" type="ORF">QIS99_29065</name>
</gene>
<dbReference type="RefSeq" id="WP_282516689.1">
    <property type="nucleotide sequence ID" value="NZ_JASCIR010000041.1"/>
</dbReference>
<name>A0ABT6S0J0_9ACTN</name>
<evidence type="ECO:0000256" key="1">
    <source>
        <dbReference type="SAM" id="Phobius"/>
    </source>
</evidence>
<keyword evidence="3" id="KW-1185">Reference proteome</keyword>